<keyword evidence="2" id="KW-0812">Transmembrane</keyword>
<keyword evidence="4" id="KW-0472">Membrane</keyword>
<dbReference type="GO" id="GO:0017046">
    <property type="term" value="F:peptide hormone binding"/>
    <property type="evidence" value="ECO:0007669"/>
    <property type="project" value="TreeGrafter"/>
</dbReference>
<protein>
    <recommendedName>
        <fullName evidence="6">Receptor ligand binding region domain-containing protein</fullName>
    </recommendedName>
</protein>
<evidence type="ECO:0000256" key="5">
    <source>
        <dbReference type="SAM" id="SignalP"/>
    </source>
</evidence>
<dbReference type="PANTHER" id="PTHR44755">
    <property type="entry name" value="NATRIURETIC PEPTIDE RECEPTOR 3-RELATED"/>
    <property type="match status" value="1"/>
</dbReference>
<dbReference type="GO" id="GO:0016020">
    <property type="term" value="C:membrane"/>
    <property type="evidence" value="ECO:0007669"/>
    <property type="project" value="UniProtKB-SubCell"/>
</dbReference>
<dbReference type="SUPFAM" id="SSF53822">
    <property type="entry name" value="Periplasmic binding protein-like I"/>
    <property type="match status" value="1"/>
</dbReference>
<evidence type="ECO:0000256" key="2">
    <source>
        <dbReference type="ARBA" id="ARBA00022692"/>
    </source>
</evidence>
<dbReference type="GO" id="GO:0038023">
    <property type="term" value="F:signaling receptor activity"/>
    <property type="evidence" value="ECO:0007669"/>
    <property type="project" value="TreeGrafter"/>
</dbReference>
<evidence type="ECO:0000256" key="4">
    <source>
        <dbReference type="ARBA" id="ARBA00023136"/>
    </source>
</evidence>
<reference evidence="7" key="1">
    <citation type="journal article" date="2019" name="bioRxiv">
        <title>The Genome of the Zebra Mussel, Dreissena polymorpha: A Resource for Invasive Species Research.</title>
        <authorList>
            <person name="McCartney M.A."/>
            <person name="Auch B."/>
            <person name="Kono T."/>
            <person name="Mallez S."/>
            <person name="Zhang Y."/>
            <person name="Obille A."/>
            <person name="Becker A."/>
            <person name="Abrahante J.E."/>
            <person name="Garbe J."/>
            <person name="Badalamenti J.P."/>
            <person name="Herman A."/>
            <person name="Mangelson H."/>
            <person name="Liachko I."/>
            <person name="Sullivan S."/>
            <person name="Sone E.D."/>
            <person name="Koren S."/>
            <person name="Silverstein K.A.T."/>
            <person name="Beckman K.B."/>
            <person name="Gohl D.M."/>
        </authorList>
    </citation>
    <scope>NUCLEOTIDE SEQUENCE</scope>
    <source>
        <strain evidence="7">Duluth1</strain>
        <tissue evidence="7">Whole animal</tissue>
    </source>
</reference>
<proteinExistence type="predicted"/>
<accession>A0A9D4M422</accession>
<dbReference type="Proteomes" id="UP000828390">
    <property type="component" value="Unassembled WGS sequence"/>
</dbReference>
<dbReference type="Pfam" id="PF01094">
    <property type="entry name" value="ANF_receptor"/>
    <property type="match status" value="1"/>
</dbReference>
<dbReference type="PANTHER" id="PTHR44755:SF11">
    <property type="entry name" value="ATRIAL NATRIURETIC PEPTIDE RECEPTOR 3 ISOFORM X1"/>
    <property type="match status" value="1"/>
</dbReference>
<dbReference type="EMBL" id="JAIWYP010000002">
    <property type="protein sequence ID" value="KAH3868016.1"/>
    <property type="molecule type" value="Genomic_DNA"/>
</dbReference>
<dbReference type="Gene3D" id="3.40.50.2300">
    <property type="match status" value="1"/>
</dbReference>
<dbReference type="AlphaFoldDB" id="A0A9D4M422"/>
<comment type="subcellular location">
    <subcellularLocation>
        <location evidence="1">Membrane</location>
    </subcellularLocation>
</comment>
<sequence length="262" mass="29465">MAMYVVFVSVAFALCLHVGDSIHVTIGAIMPDDDSKLFSIRRVSPAIDYAIEILHNTTTHTYTVLYRDSQCNAALGMAMAIDLYIKEKIDVFFGPVCDYTLAPVARQVQYWNIPLLSVGAMAREFLVQRQIEYTTLSRLGPINFNSLADYLINLYRSIGWSIFKLIYQNNGQDKDMEGVCGIAAASLYHAFRDSAPEITLDYIKVELKLSEAEIRRILTAEIGNTYSVSWLALFCITLEALPLVRYVITQATRLIQTHGTID</sequence>
<evidence type="ECO:0000259" key="6">
    <source>
        <dbReference type="Pfam" id="PF01094"/>
    </source>
</evidence>
<feature type="chain" id="PRO_5038470067" description="Receptor ligand binding region domain-containing protein" evidence="5">
    <location>
        <begin position="22"/>
        <end position="262"/>
    </location>
</feature>
<feature type="domain" description="Receptor ligand binding region" evidence="6">
    <location>
        <begin position="43"/>
        <end position="175"/>
    </location>
</feature>
<gene>
    <name evidence="7" type="ORF">DPMN_031153</name>
</gene>
<keyword evidence="5" id="KW-0732">Signal</keyword>
<dbReference type="GO" id="GO:0007165">
    <property type="term" value="P:signal transduction"/>
    <property type="evidence" value="ECO:0007669"/>
    <property type="project" value="TreeGrafter"/>
</dbReference>
<keyword evidence="3" id="KW-1133">Transmembrane helix</keyword>
<dbReference type="InterPro" id="IPR028082">
    <property type="entry name" value="Peripla_BP_I"/>
</dbReference>
<feature type="signal peptide" evidence="5">
    <location>
        <begin position="1"/>
        <end position="21"/>
    </location>
</feature>
<evidence type="ECO:0000313" key="8">
    <source>
        <dbReference type="Proteomes" id="UP000828390"/>
    </source>
</evidence>
<keyword evidence="8" id="KW-1185">Reference proteome</keyword>
<evidence type="ECO:0000313" key="7">
    <source>
        <dbReference type="EMBL" id="KAH3868016.1"/>
    </source>
</evidence>
<comment type="caution">
    <text evidence="7">The sequence shown here is derived from an EMBL/GenBank/DDBJ whole genome shotgun (WGS) entry which is preliminary data.</text>
</comment>
<evidence type="ECO:0000256" key="3">
    <source>
        <dbReference type="ARBA" id="ARBA00022989"/>
    </source>
</evidence>
<dbReference type="InterPro" id="IPR052612">
    <property type="entry name" value="ANP_Clearance_Receptor"/>
</dbReference>
<reference evidence="7" key="2">
    <citation type="submission" date="2020-11" db="EMBL/GenBank/DDBJ databases">
        <authorList>
            <person name="McCartney M.A."/>
            <person name="Auch B."/>
            <person name="Kono T."/>
            <person name="Mallez S."/>
            <person name="Becker A."/>
            <person name="Gohl D.M."/>
            <person name="Silverstein K.A.T."/>
            <person name="Koren S."/>
            <person name="Bechman K.B."/>
            <person name="Herman A."/>
            <person name="Abrahante J.E."/>
            <person name="Garbe J."/>
        </authorList>
    </citation>
    <scope>NUCLEOTIDE SEQUENCE</scope>
    <source>
        <strain evidence="7">Duluth1</strain>
        <tissue evidence="7">Whole animal</tissue>
    </source>
</reference>
<organism evidence="7 8">
    <name type="scientific">Dreissena polymorpha</name>
    <name type="common">Zebra mussel</name>
    <name type="synonym">Mytilus polymorpha</name>
    <dbReference type="NCBI Taxonomy" id="45954"/>
    <lineage>
        <taxon>Eukaryota</taxon>
        <taxon>Metazoa</taxon>
        <taxon>Spiralia</taxon>
        <taxon>Lophotrochozoa</taxon>
        <taxon>Mollusca</taxon>
        <taxon>Bivalvia</taxon>
        <taxon>Autobranchia</taxon>
        <taxon>Heteroconchia</taxon>
        <taxon>Euheterodonta</taxon>
        <taxon>Imparidentia</taxon>
        <taxon>Neoheterodontei</taxon>
        <taxon>Myida</taxon>
        <taxon>Dreissenoidea</taxon>
        <taxon>Dreissenidae</taxon>
        <taxon>Dreissena</taxon>
    </lineage>
</organism>
<dbReference type="InterPro" id="IPR001828">
    <property type="entry name" value="ANF_lig-bd_rcpt"/>
</dbReference>
<name>A0A9D4M422_DREPO</name>
<evidence type="ECO:0000256" key="1">
    <source>
        <dbReference type="ARBA" id="ARBA00004370"/>
    </source>
</evidence>